<dbReference type="Proteomes" id="UP000191518">
    <property type="component" value="Unassembled WGS sequence"/>
</dbReference>
<reference evidence="5" key="1">
    <citation type="journal article" date="2017" name="Nat. Microbiol.">
        <title>Global analysis of biosynthetic gene clusters reveals vast potential of secondary metabolite production in Penicillium species.</title>
        <authorList>
            <person name="Nielsen J.C."/>
            <person name="Grijseels S."/>
            <person name="Prigent S."/>
            <person name="Ji B."/>
            <person name="Dainat J."/>
            <person name="Nielsen K.F."/>
            <person name="Frisvad J.C."/>
            <person name="Workman M."/>
            <person name="Nielsen J."/>
        </authorList>
    </citation>
    <scope>NUCLEOTIDE SEQUENCE [LARGE SCALE GENOMIC DNA]</scope>
    <source>
        <strain evidence="5">IBT 29486</strain>
    </source>
</reference>
<accession>A0A1V6RUB5</accession>
<feature type="repeat" description="ANK" evidence="3">
    <location>
        <begin position="156"/>
        <end position="188"/>
    </location>
</feature>
<keyword evidence="5" id="KW-1185">Reference proteome</keyword>
<dbReference type="PANTHER" id="PTHR24171:SF11">
    <property type="entry name" value="26S PROTEASOME NON-ATPASE REGULATORY SUBUNIT 10"/>
    <property type="match status" value="1"/>
</dbReference>
<evidence type="ECO:0000256" key="1">
    <source>
        <dbReference type="ARBA" id="ARBA00022737"/>
    </source>
</evidence>
<name>A0A1V6RUB5_9EURO</name>
<dbReference type="AlphaFoldDB" id="A0A1V6RUB5"/>
<dbReference type="Pfam" id="PF12796">
    <property type="entry name" value="Ank_2"/>
    <property type="match status" value="2"/>
</dbReference>
<dbReference type="InterPro" id="IPR036770">
    <property type="entry name" value="Ankyrin_rpt-contain_sf"/>
</dbReference>
<keyword evidence="1" id="KW-0677">Repeat</keyword>
<keyword evidence="2 3" id="KW-0040">ANK repeat</keyword>
<dbReference type="PANTHER" id="PTHR24171">
    <property type="entry name" value="ANKYRIN REPEAT DOMAIN-CONTAINING PROTEIN 39-RELATED"/>
    <property type="match status" value="1"/>
</dbReference>
<evidence type="ECO:0000256" key="3">
    <source>
        <dbReference type="PROSITE-ProRule" id="PRU00023"/>
    </source>
</evidence>
<proteinExistence type="predicted"/>
<dbReference type="Pfam" id="PF00023">
    <property type="entry name" value="Ank"/>
    <property type="match status" value="1"/>
</dbReference>
<dbReference type="InterPro" id="IPR002110">
    <property type="entry name" value="Ankyrin_rpt"/>
</dbReference>
<dbReference type="SMART" id="SM00248">
    <property type="entry name" value="ANK"/>
    <property type="match status" value="6"/>
</dbReference>
<gene>
    <name evidence="4" type="ORF">PENVUL_c025G01988</name>
</gene>
<sequence length="285" mass="30569">MGKQVDPSGPPGLPFTVRSAIVMTQPVTQPRGLSQLLSQYHSSSSKVTMDSDQKFALHEAAREGRNEVVESLLNVNPKSAFVKDDDDRLPIHWAVAYNRLPVVELLVAMKNFDPDVEDGSGWTPLMIAASLKDAAGDATIDLLLRKGADVSAKSNTGQNALHFASSKANISTVRTLLANKCSARVKDKRGQLPLHRAAAVGSVPILKTLLEEGKSPVNATDGDGFTALHHAISEGHGPAAIFLLKSGAEAEKRDSDGRLAIELVPDDKVKQYILQTAEREGIELP</sequence>
<evidence type="ECO:0000313" key="4">
    <source>
        <dbReference type="EMBL" id="OQE05361.1"/>
    </source>
</evidence>
<dbReference type="EMBL" id="MDYP01000025">
    <property type="protein sequence ID" value="OQE05361.1"/>
    <property type="molecule type" value="Genomic_DNA"/>
</dbReference>
<evidence type="ECO:0000256" key="2">
    <source>
        <dbReference type="ARBA" id="ARBA00023043"/>
    </source>
</evidence>
<comment type="caution">
    <text evidence="4">The sequence shown here is derived from an EMBL/GenBank/DDBJ whole genome shotgun (WGS) entry which is preliminary data.</text>
</comment>
<dbReference type="STRING" id="29845.A0A1V6RUB5"/>
<dbReference type="PROSITE" id="PS50088">
    <property type="entry name" value="ANK_REPEAT"/>
    <property type="match status" value="4"/>
</dbReference>
<feature type="repeat" description="ANK" evidence="3">
    <location>
        <begin position="189"/>
        <end position="213"/>
    </location>
</feature>
<dbReference type="GO" id="GO:0004842">
    <property type="term" value="F:ubiquitin-protein transferase activity"/>
    <property type="evidence" value="ECO:0007669"/>
    <property type="project" value="TreeGrafter"/>
</dbReference>
<dbReference type="GO" id="GO:0085020">
    <property type="term" value="P:protein K6-linked ubiquitination"/>
    <property type="evidence" value="ECO:0007669"/>
    <property type="project" value="TreeGrafter"/>
</dbReference>
<dbReference type="Gene3D" id="1.25.40.20">
    <property type="entry name" value="Ankyrin repeat-containing domain"/>
    <property type="match status" value="1"/>
</dbReference>
<feature type="repeat" description="ANK" evidence="3">
    <location>
        <begin position="120"/>
        <end position="155"/>
    </location>
</feature>
<dbReference type="PROSITE" id="PS50297">
    <property type="entry name" value="ANK_REP_REGION"/>
    <property type="match status" value="3"/>
</dbReference>
<feature type="repeat" description="ANK" evidence="3">
    <location>
        <begin position="223"/>
        <end position="255"/>
    </location>
</feature>
<organism evidence="4 5">
    <name type="scientific">Penicillium vulpinum</name>
    <dbReference type="NCBI Taxonomy" id="29845"/>
    <lineage>
        <taxon>Eukaryota</taxon>
        <taxon>Fungi</taxon>
        <taxon>Dikarya</taxon>
        <taxon>Ascomycota</taxon>
        <taxon>Pezizomycotina</taxon>
        <taxon>Eurotiomycetes</taxon>
        <taxon>Eurotiomycetidae</taxon>
        <taxon>Eurotiales</taxon>
        <taxon>Aspergillaceae</taxon>
        <taxon>Penicillium</taxon>
    </lineage>
</organism>
<protein>
    <submittedName>
        <fullName evidence="4">Uncharacterized protein</fullName>
    </submittedName>
</protein>
<evidence type="ECO:0000313" key="5">
    <source>
        <dbReference type="Proteomes" id="UP000191518"/>
    </source>
</evidence>
<dbReference type="SUPFAM" id="SSF48403">
    <property type="entry name" value="Ankyrin repeat"/>
    <property type="match status" value="1"/>
</dbReference>